<keyword evidence="4 7" id="KW-0812">Transmembrane</keyword>
<feature type="domain" description="ABC transmembrane type-1" evidence="8">
    <location>
        <begin position="91"/>
        <end position="306"/>
    </location>
</feature>
<feature type="transmembrane region" description="Helical" evidence="7">
    <location>
        <begin position="94"/>
        <end position="119"/>
    </location>
</feature>
<feature type="transmembrane region" description="Helical" evidence="7">
    <location>
        <begin position="178"/>
        <end position="204"/>
    </location>
</feature>
<evidence type="ECO:0000256" key="2">
    <source>
        <dbReference type="ARBA" id="ARBA00022448"/>
    </source>
</evidence>
<dbReference type="PANTHER" id="PTHR30193">
    <property type="entry name" value="ABC TRANSPORTER PERMEASE PROTEIN"/>
    <property type="match status" value="1"/>
</dbReference>
<evidence type="ECO:0000256" key="3">
    <source>
        <dbReference type="ARBA" id="ARBA00022475"/>
    </source>
</evidence>
<sequence>MPAQKENSHHSFRLNPLRQRSNVKRAAFSKLAPIIFVGPAILFVVVFLYAPIIFSVALSFSSWNFISPEINFVGFENYRRVFHDPNFQDAAYNTLLYCVVLIPVQIIVPLLLASLILRVKNRNLAGFYKATLFLPTILAYSTAGIAWLWLFDPINGFLNSVLTAFGLPQSRWQTDPNLAIWCVAFVTFWKNFGLNMLLLLAALVSIPKEIHEAAALDNAGPWRRLLTIDLPLISPTFFFVAVTTTINVMDDIVGVIDVLTSGGPYGQSSNILYYMYERGLSFFQFGQASAASVIIIILVLFVTWAQFRMFENRVHYES</sequence>
<dbReference type="RefSeq" id="WP_221385008.1">
    <property type="nucleotide sequence ID" value="NZ_JACIEI010000022.1"/>
</dbReference>
<comment type="subcellular location">
    <subcellularLocation>
        <location evidence="1 7">Cell membrane</location>
        <topology evidence="1 7">Multi-pass membrane protein</topology>
    </subcellularLocation>
</comment>
<dbReference type="Proteomes" id="UP000530268">
    <property type="component" value="Unassembled WGS sequence"/>
</dbReference>
<dbReference type="GO" id="GO:0055085">
    <property type="term" value="P:transmembrane transport"/>
    <property type="evidence" value="ECO:0007669"/>
    <property type="project" value="InterPro"/>
</dbReference>
<dbReference type="PROSITE" id="PS50928">
    <property type="entry name" value="ABC_TM1"/>
    <property type="match status" value="1"/>
</dbReference>
<dbReference type="Gene3D" id="1.10.3720.10">
    <property type="entry name" value="MetI-like"/>
    <property type="match status" value="1"/>
</dbReference>
<keyword evidence="3" id="KW-1003">Cell membrane</keyword>
<gene>
    <name evidence="9" type="ORF">GGR95_003612</name>
</gene>
<keyword evidence="10" id="KW-1185">Reference proteome</keyword>
<reference evidence="9 10" key="1">
    <citation type="submission" date="2020-08" db="EMBL/GenBank/DDBJ databases">
        <title>Genomic Encyclopedia of Type Strains, Phase IV (KMG-IV): sequencing the most valuable type-strain genomes for metagenomic binning, comparative biology and taxonomic classification.</title>
        <authorList>
            <person name="Goeker M."/>
        </authorList>
    </citation>
    <scope>NUCLEOTIDE SEQUENCE [LARGE SCALE GENOMIC DNA]</scope>
    <source>
        <strain evidence="9 10">DSM 102234</strain>
    </source>
</reference>
<evidence type="ECO:0000256" key="1">
    <source>
        <dbReference type="ARBA" id="ARBA00004651"/>
    </source>
</evidence>
<accession>A0A7W6E721</accession>
<comment type="caution">
    <text evidence="9">The sequence shown here is derived from an EMBL/GenBank/DDBJ whole genome shotgun (WGS) entry which is preliminary data.</text>
</comment>
<feature type="transmembrane region" description="Helical" evidence="7">
    <location>
        <begin position="34"/>
        <end position="58"/>
    </location>
</feature>
<dbReference type="InterPro" id="IPR000515">
    <property type="entry name" value="MetI-like"/>
</dbReference>
<protein>
    <submittedName>
        <fullName evidence="9">Multiple sugar transport system permease protein/sn-glycerol 3-phosphate transport system permease protein</fullName>
    </submittedName>
</protein>
<dbReference type="AlphaFoldDB" id="A0A7W6E721"/>
<dbReference type="PANTHER" id="PTHR30193:SF37">
    <property type="entry name" value="INNER MEMBRANE ABC TRANSPORTER PERMEASE PROTEIN YCJO"/>
    <property type="match status" value="1"/>
</dbReference>
<dbReference type="CDD" id="cd06261">
    <property type="entry name" value="TM_PBP2"/>
    <property type="match status" value="1"/>
</dbReference>
<dbReference type="InterPro" id="IPR051393">
    <property type="entry name" value="ABC_transporter_permease"/>
</dbReference>
<dbReference type="EMBL" id="JACIEI010000022">
    <property type="protein sequence ID" value="MBB3995946.1"/>
    <property type="molecule type" value="Genomic_DNA"/>
</dbReference>
<keyword evidence="5 7" id="KW-1133">Transmembrane helix</keyword>
<comment type="similarity">
    <text evidence="7">Belongs to the binding-protein-dependent transport system permease family.</text>
</comment>
<keyword evidence="2 7" id="KW-0813">Transport</keyword>
<dbReference type="Pfam" id="PF00528">
    <property type="entry name" value="BPD_transp_1"/>
    <property type="match status" value="1"/>
</dbReference>
<keyword evidence="9" id="KW-0762">Sugar transport</keyword>
<feature type="transmembrane region" description="Helical" evidence="7">
    <location>
        <begin position="282"/>
        <end position="305"/>
    </location>
</feature>
<proteinExistence type="inferred from homology"/>
<evidence type="ECO:0000256" key="6">
    <source>
        <dbReference type="ARBA" id="ARBA00023136"/>
    </source>
</evidence>
<evidence type="ECO:0000313" key="10">
    <source>
        <dbReference type="Proteomes" id="UP000530268"/>
    </source>
</evidence>
<feature type="transmembrane region" description="Helical" evidence="7">
    <location>
        <begin position="131"/>
        <end position="150"/>
    </location>
</feature>
<feature type="transmembrane region" description="Helical" evidence="7">
    <location>
        <begin position="225"/>
        <end position="249"/>
    </location>
</feature>
<evidence type="ECO:0000259" key="8">
    <source>
        <dbReference type="PROSITE" id="PS50928"/>
    </source>
</evidence>
<keyword evidence="6 7" id="KW-0472">Membrane</keyword>
<evidence type="ECO:0000256" key="4">
    <source>
        <dbReference type="ARBA" id="ARBA00022692"/>
    </source>
</evidence>
<dbReference type="SUPFAM" id="SSF161098">
    <property type="entry name" value="MetI-like"/>
    <property type="match status" value="1"/>
</dbReference>
<evidence type="ECO:0000256" key="7">
    <source>
        <dbReference type="RuleBase" id="RU363032"/>
    </source>
</evidence>
<name>A0A7W6E721_9RHOB</name>
<evidence type="ECO:0000256" key="5">
    <source>
        <dbReference type="ARBA" id="ARBA00022989"/>
    </source>
</evidence>
<dbReference type="InterPro" id="IPR035906">
    <property type="entry name" value="MetI-like_sf"/>
</dbReference>
<evidence type="ECO:0000313" key="9">
    <source>
        <dbReference type="EMBL" id="MBB3995946.1"/>
    </source>
</evidence>
<organism evidence="9 10">
    <name type="scientific">Sulfitobacter undariae</name>
    <dbReference type="NCBI Taxonomy" id="1563671"/>
    <lineage>
        <taxon>Bacteria</taxon>
        <taxon>Pseudomonadati</taxon>
        <taxon>Pseudomonadota</taxon>
        <taxon>Alphaproteobacteria</taxon>
        <taxon>Rhodobacterales</taxon>
        <taxon>Roseobacteraceae</taxon>
        <taxon>Sulfitobacter</taxon>
    </lineage>
</organism>
<dbReference type="GO" id="GO:0005886">
    <property type="term" value="C:plasma membrane"/>
    <property type="evidence" value="ECO:0007669"/>
    <property type="project" value="UniProtKB-SubCell"/>
</dbReference>